<keyword evidence="12" id="KW-1185">Reference proteome</keyword>
<feature type="domain" description="Uracil-DNA glycosylase-like" evidence="10">
    <location>
        <begin position="45"/>
        <end position="217"/>
    </location>
</feature>
<protein>
    <recommendedName>
        <fullName evidence="9">Type-5 uracil-DNA glycosylase</fullName>
    </recommendedName>
</protein>
<dbReference type="InterPro" id="IPR044147">
    <property type="entry name" value="UdgB-like"/>
</dbReference>
<organism evidence="11 12">
    <name type="scientific">Candidatus Entotheonella gemina</name>
    <dbReference type="NCBI Taxonomy" id="1429439"/>
    <lineage>
        <taxon>Bacteria</taxon>
        <taxon>Pseudomonadati</taxon>
        <taxon>Nitrospinota/Tectimicrobiota group</taxon>
        <taxon>Candidatus Tectimicrobiota</taxon>
        <taxon>Candidatus Entotheonellia</taxon>
        <taxon>Candidatus Entotheonellales</taxon>
        <taxon>Candidatus Entotheonellaceae</taxon>
        <taxon>Candidatus Entotheonella</taxon>
    </lineage>
</organism>
<dbReference type="Proteomes" id="UP000019140">
    <property type="component" value="Unassembled WGS sequence"/>
</dbReference>
<evidence type="ECO:0000313" key="11">
    <source>
        <dbReference type="EMBL" id="ETX08971.1"/>
    </source>
</evidence>
<evidence type="ECO:0000256" key="1">
    <source>
        <dbReference type="ARBA" id="ARBA00022485"/>
    </source>
</evidence>
<gene>
    <name evidence="11" type="ORF">ETSY2_02235</name>
</gene>
<sequence>MTLAQLQKKIVRCTKCPRLVTYRKDVAVKKVRRFQNDDYWGKPVPSFGDPQARLLLIGLAPAAHGGNRTGRAFTGDRSGAWLYDALYQYGFANQPTSEHRGDGLQLHDCYIAQVLHCAPPANQPTREETLHCQPYLLQEWELLSRLQLIIPLGKIAFDACLRVCRELSYPLPNPLPRFTHGAFYPLDNGIVLLPSYHPSQQNTQTGRLTRDMFYHIFAQARAHLSSQSRMTQYT</sequence>
<dbReference type="CDD" id="cd10031">
    <property type="entry name" value="UDG-F5_TTUDGB_like"/>
    <property type="match status" value="1"/>
</dbReference>
<evidence type="ECO:0000256" key="9">
    <source>
        <dbReference type="ARBA" id="ARBA00023887"/>
    </source>
</evidence>
<dbReference type="Gene3D" id="3.40.470.10">
    <property type="entry name" value="Uracil-DNA glycosylase-like domain"/>
    <property type="match status" value="1"/>
</dbReference>
<evidence type="ECO:0000256" key="6">
    <source>
        <dbReference type="ARBA" id="ARBA00023014"/>
    </source>
</evidence>
<dbReference type="GO" id="GO:0046872">
    <property type="term" value="F:metal ion binding"/>
    <property type="evidence" value="ECO:0007669"/>
    <property type="project" value="UniProtKB-KW"/>
</dbReference>
<accession>W4MGB7</accession>
<dbReference type="PANTHER" id="PTHR33693">
    <property type="entry name" value="TYPE-5 URACIL-DNA GLYCOSYLASE"/>
    <property type="match status" value="1"/>
</dbReference>
<dbReference type="SUPFAM" id="SSF52141">
    <property type="entry name" value="Uracil-DNA glycosylase-like"/>
    <property type="match status" value="1"/>
</dbReference>
<keyword evidence="4" id="KW-0378">Hydrolase</keyword>
<dbReference type="HOGENOM" id="CLU_083279_0_0_7"/>
<dbReference type="InterPro" id="IPR036895">
    <property type="entry name" value="Uracil-DNA_glycosylase-like_sf"/>
</dbReference>
<dbReference type="SMART" id="SM00986">
    <property type="entry name" value="UDG"/>
    <property type="match status" value="1"/>
</dbReference>
<proteinExistence type="inferred from homology"/>
<keyword evidence="5" id="KW-0408">Iron</keyword>
<comment type="similarity">
    <text evidence="8">Belongs to the uracil-DNA glycosylase (UDG) superfamily. Type 5 (UDGb) family.</text>
</comment>
<dbReference type="GO" id="GO:0006284">
    <property type="term" value="P:base-excision repair"/>
    <property type="evidence" value="ECO:0007669"/>
    <property type="project" value="InterPro"/>
</dbReference>
<reference evidence="11 12" key="1">
    <citation type="journal article" date="2014" name="Nature">
        <title>An environmental bacterial taxon with a large and distinct metabolic repertoire.</title>
        <authorList>
            <person name="Wilson M.C."/>
            <person name="Mori T."/>
            <person name="Ruckert C."/>
            <person name="Uria A.R."/>
            <person name="Helf M.J."/>
            <person name="Takada K."/>
            <person name="Gernert C."/>
            <person name="Steffens U.A."/>
            <person name="Heycke N."/>
            <person name="Schmitt S."/>
            <person name="Rinke C."/>
            <person name="Helfrich E.J."/>
            <person name="Brachmann A.O."/>
            <person name="Gurgui C."/>
            <person name="Wakimoto T."/>
            <person name="Kracht M."/>
            <person name="Crusemann M."/>
            <person name="Hentschel U."/>
            <person name="Abe I."/>
            <person name="Matsunaga S."/>
            <person name="Kalinowski J."/>
            <person name="Takeyama H."/>
            <person name="Piel J."/>
        </authorList>
    </citation>
    <scope>NUCLEOTIDE SEQUENCE [LARGE SCALE GENOMIC DNA]</scope>
    <source>
        <strain evidence="12">TSY2</strain>
    </source>
</reference>
<evidence type="ECO:0000259" key="10">
    <source>
        <dbReference type="SMART" id="SM00986"/>
    </source>
</evidence>
<dbReference type="GO" id="GO:0004844">
    <property type="term" value="F:uracil DNA N-glycosylase activity"/>
    <property type="evidence" value="ECO:0007669"/>
    <property type="project" value="InterPro"/>
</dbReference>
<keyword evidence="1" id="KW-0004">4Fe-4S</keyword>
<dbReference type="InterPro" id="IPR051536">
    <property type="entry name" value="UDG_Type-4/5"/>
</dbReference>
<dbReference type="Pfam" id="PF03167">
    <property type="entry name" value="UDG"/>
    <property type="match status" value="1"/>
</dbReference>
<evidence type="ECO:0000256" key="7">
    <source>
        <dbReference type="ARBA" id="ARBA00023204"/>
    </source>
</evidence>
<dbReference type="InterPro" id="IPR005122">
    <property type="entry name" value="Uracil-DNA_glycosylase-like"/>
</dbReference>
<comment type="caution">
    <text evidence="11">The sequence shown here is derived from an EMBL/GenBank/DDBJ whole genome shotgun (WGS) entry which is preliminary data.</text>
</comment>
<evidence type="ECO:0000256" key="8">
    <source>
        <dbReference type="ARBA" id="ARBA00023779"/>
    </source>
</evidence>
<keyword evidence="2" id="KW-0479">Metal-binding</keyword>
<keyword evidence="6" id="KW-0411">Iron-sulfur</keyword>
<keyword evidence="7" id="KW-0234">DNA repair</keyword>
<dbReference type="AlphaFoldDB" id="W4MGB7"/>
<dbReference type="SMART" id="SM00987">
    <property type="entry name" value="UreE_C"/>
    <property type="match status" value="1"/>
</dbReference>
<name>W4MGB7_9BACT</name>
<evidence type="ECO:0000256" key="2">
    <source>
        <dbReference type="ARBA" id="ARBA00022723"/>
    </source>
</evidence>
<evidence type="ECO:0000313" key="12">
    <source>
        <dbReference type="Proteomes" id="UP000019140"/>
    </source>
</evidence>
<dbReference type="GO" id="GO:0033958">
    <property type="term" value="F:DNA-deoxyinosine glycosylase activity"/>
    <property type="evidence" value="ECO:0007669"/>
    <property type="project" value="InterPro"/>
</dbReference>
<keyword evidence="3" id="KW-0227">DNA damage</keyword>
<evidence type="ECO:0000256" key="4">
    <source>
        <dbReference type="ARBA" id="ARBA00022801"/>
    </source>
</evidence>
<dbReference type="GO" id="GO:0051539">
    <property type="term" value="F:4 iron, 4 sulfur cluster binding"/>
    <property type="evidence" value="ECO:0007669"/>
    <property type="project" value="UniProtKB-KW"/>
</dbReference>
<evidence type="ECO:0000256" key="3">
    <source>
        <dbReference type="ARBA" id="ARBA00022763"/>
    </source>
</evidence>
<dbReference type="PANTHER" id="PTHR33693:SF3">
    <property type="entry name" value="TYPE-5 URACIL-DNA GLYCOSYLASE"/>
    <property type="match status" value="1"/>
</dbReference>
<evidence type="ECO:0000256" key="5">
    <source>
        <dbReference type="ARBA" id="ARBA00023004"/>
    </source>
</evidence>
<dbReference type="EMBL" id="AZHX01000087">
    <property type="protein sequence ID" value="ETX08971.1"/>
    <property type="molecule type" value="Genomic_DNA"/>
</dbReference>
<dbReference type="PATRIC" id="fig|1429439.4.peg.388"/>